<comment type="caution">
    <text evidence="1">The sequence shown here is derived from an EMBL/GenBank/DDBJ whole genome shotgun (WGS) entry which is preliminary data.</text>
</comment>
<gene>
    <name evidence="1" type="ORF">L195_g057866</name>
</gene>
<dbReference type="GO" id="GO:0016301">
    <property type="term" value="F:kinase activity"/>
    <property type="evidence" value="ECO:0007669"/>
    <property type="project" value="UniProtKB-KW"/>
</dbReference>
<evidence type="ECO:0000313" key="1">
    <source>
        <dbReference type="EMBL" id="PNX70910.1"/>
    </source>
</evidence>
<dbReference type="ExpressionAtlas" id="A0A2K3KXA3">
    <property type="expression patterns" value="baseline"/>
</dbReference>
<accession>A0A2K3KXA3</accession>
<dbReference type="AlphaFoldDB" id="A0A2K3KXA3"/>
<protein>
    <submittedName>
        <fullName evidence="1">Receptor-like protein kinase HSL1</fullName>
    </submittedName>
</protein>
<dbReference type="EMBL" id="ASHM01117041">
    <property type="protein sequence ID" value="PNX70910.1"/>
    <property type="molecule type" value="Genomic_DNA"/>
</dbReference>
<name>A0A2K3KXA3_TRIPR</name>
<feature type="non-terminal residue" evidence="1">
    <location>
        <position position="104"/>
    </location>
</feature>
<organism evidence="1 2">
    <name type="scientific">Trifolium pratense</name>
    <name type="common">Red clover</name>
    <dbReference type="NCBI Taxonomy" id="57577"/>
    <lineage>
        <taxon>Eukaryota</taxon>
        <taxon>Viridiplantae</taxon>
        <taxon>Streptophyta</taxon>
        <taxon>Embryophyta</taxon>
        <taxon>Tracheophyta</taxon>
        <taxon>Spermatophyta</taxon>
        <taxon>Magnoliopsida</taxon>
        <taxon>eudicotyledons</taxon>
        <taxon>Gunneridae</taxon>
        <taxon>Pentapetalae</taxon>
        <taxon>rosids</taxon>
        <taxon>fabids</taxon>
        <taxon>Fabales</taxon>
        <taxon>Fabaceae</taxon>
        <taxon>Papilionoideae</taxon>
        <taxon>50 kb inversion clade</taxon>
        <taxon>NPAAA clade</taxon>
        <taxon>Hologalegina</taxon>
        <taxon>IRL clade</taxon>
        <taxon>Trifolieae</taxon>
        <taxon>Trifolium</taxon>
    </lineage>
</organism>
<keyword evidence="1" id="KW-0808">Transferase</keyword>
<reference evidence="1 2" key="1">
    <citation type="journal article" date="2014" name="Am. J. Bot.">
        <title>Genome assembly and annotation for red clover (Trifolium pratense; Fabaceae).</title>
        <authorList>
            <person name="Istvanek J."/>
            <person name="Jaros M."/>
            <person name="Krenek A."/>
            <person name="Repkova J."/>
        </authorList>
    </citation>
    <scope>NUCLEOTIDE SEQUENCE [LARGE SCALE GENOMIC DNA]</scope>
    <source>
        <strain evidence="2">cv. Tatra</strain>
        <tissue evidence="1">Young leaves</tissue>
    </source>
</reference>
<reference evidence="1 2" key="2">
    <citation type="journal article" date="2017" name="Front. Plant Sci.">
        <title>Gene Classification and Mining of Molecular Markers Useful in Red Clover (Trifolium pratense) Breeding.</title>
        <authorList>
            <person name="Istvanek J."/>
            <person name="Dluhosova J."/>
            <person name="Dluhos P."/>
            <person name="Patkova L."/>
            <person name="Nedelnik J."/>
            <person name="Repkova J."/>
        </authorList>
    </citation>
    <scope>NUCLEOTIDE SEQUENCE [LARGE SCALE GENOMIC DNA]</scope>
    <source>
        <strain evidence="2">cv. Tatra</strain>
        <tissue evidence="1">Young leaves</tissue>
    </source>
</reference>
<sequence length="104" mass="12094">MDNCYNYDPEWVDNIPVVKWTQAFDEGCRWGHMTSNLVESMNSVFKGIHKEPITSLVESTFYKCVDLFQRRATQSADVLQSGQQFTEACQDRLTKEMEKANTHH</sequence>
<keyword evidence="1" id="KW-0675">Receptor</keyword>
<keyword evidence="1" id="KW-0418">Kinase</keyword>
<dbReference type="Proteomes" id="UP000236291">
    <property type="component" value="Unassembled WGS sequence"/>
</dbReference>
<evidence type="ECO:0000313" key="2">
    <source>
        <dbReference type="Proteomes" id="UP000236291"/>
    </source>
</evidence>
<proteinExistence type="predicted"/>